<keyword evidence="3 7" id="KW-0997">Cell inner membrane</keyword>
<dbReference type="EMBL" id="RZHF01000004">
    <property type="protein sequence ID" value="RUR34425.1"/>
    <property type="molecule type" value="Genomic_DNA"/>
</dbReference>
<evidence type="ECO:0000256" key="4">
    <source>
        <dbReference type="ARBA" id="ARBA00022692"/>
    </source>
</evidence>
<evidence type="ECO:0000313" key="10">
    <source>
        <dbReference type="Proteomes" id="UP000287023"/>
    </source>
</evidence>
<dbReference type="Proteomes" id="UP000287023">
    <property type="component" value="Unassembled WGS sequence"/>
</dbReference>
<proteinExistence type="inferred from homology"/>
<keyword evidence="2" id="KW-1003">Cell membrane</keyword>
<dbReference type="InterPro" id="IPR004681">
    <property type="entry name" value="TRAP_DctM"/>
</dbReference>
<dbReference type="PIRSF" id="PIRSF006066">
    <property type="entry name" value="HI0050"/>
    <property type="match status" value="1"/>
</dbReference>
<organism evidence="9 10">
    <name type="scientific">Vreelandella nanhaiensis</name>
    <dbReference type="NCBI Taxonomy" id="1258546"/>
    <lineage>
        <taxon>Bacteria</taxon>
        <taxon>Pseudomonadati</taxon>
        <taxon>Pseudomonadota</taxon>
        <taxon>Gammaproteobacteria</taxon>
        <taxon>Oceanospirillales</taxon>
        <taxon>Halomonadaceae</taxon>
        <taxon>Vreelandella</taxon>
    </lineage>
</organism>
<comment type="caution">
    <text evidence="9">The sequence shown here is derived from an EMBL/GenBank/DDBJ whole genome shotgun (WGS) entry which is preliminary data.</text>
</comment>
<evidence type="ECO:0000256" key="7">
    <source>
        <dbReference type="RuleBase" id="RU369079"/>
    </source>
</evidence>
<evidence type="ECO:0000313" key="9">
    <source>
        <dbReference type="EMBL" id="RUR34425.1"/>
    </source>
</evidence>
<feature type="domain" description="TRAP C4-dicarboxylate transport system permease DctM subunit" evidence="8">
    <location>
        <begin position="13"/>
        <end position="423"/>
    </location>
</feature>
<feature type="transmembrane region" description="Helical" evidence="7">
    <location>
        <begin position="249"/>
        <end position="267"/>
    </location>
</feature>
<accession>A0A3S0WCC3</accession>
<comment type="subunit">
    <text evidence="7">The complex comprises the extracytoplasmic solute receptor protein and the two transmembrane proteins.</text>
</comment>
<dbReference type="InterPro" id="IPR010656">
    <property type="entry name" value="DctM"/>
</dbReference>
<dbReference type="PANTHER" id="PTHR33362">
    <property type="entry name" value="SIALIC ACID TRAP TRANSPORTER PERMEASE PROTEIN SIAT-RELATED"/>
    <property type="match status" value="1"/>
</dbReference>
<dbReference type="RefSeq" id="WP_127059870.1">
    <property type="nucleotide sequence ID" value="NZ_RZHF01000004.1"/>
</dbReference>
<feature type="transmembrane region" description="Helical" evidence="7">
    <location>
        <begin position="145"/>
        <end position="167"/>
    </location>
</feature>
<feature type="transmembrane region" description="Helical" evidence="7">
    <location>
        <begin position="317"/>
        <end position="338"/>
    </location>
</feature>
<comment type="subcellular location">
    <subcellularLocation>
        <location evidence="1 7">Cell inner membrane</location>
        <topology evidence="1 7">Multi-pass membrane protein</topology>
    </subcellularLocation>
</comment>
<keyword evidence="10" id="KW-1185">Reference proteome</keyword>
<evidence type="ECO:0000256" key="6">
    <source>
        <dbReference type="ARBA" id="ARBA00023136"/>
    </source>
</evidence>
<dbReference type="PANTHER" id="PTHR33362:SF5">
    <property type="entry name" value="C4-DICARBOXYLATE TRAP TRANSPORTER LARGE PERMEASE PROTEIN DCTM"/>
    <property type="match status" value="1"/>
</dbReference>
<feature type="transmembrane region" description="Helical" evidence="7">
    <location>
        <begin position="400"/>
        <end position="428"/>
    </location>
</feature>
<dbReference type="GO" id="GO:0005886">
    <property type="term" value="C:plasma membrane"/>
    <property type="evidence" value="ECO:0007669"/>
    <property type="project" value="UniProtKB-SubCell"/>
</dbReference>
<keyword evidence="6 7" id="KW-0472">Membrane</keyword>
<evidence type="ECO:0000259" key="8">
    <source>
        <dbReference type="Pfam" id="PF06808"/>
    </source>
</evidence>
<gene>
    <name evidence="9" type="ORF">ELY38_02185</name>
</gene>
<feature type="transmembrane region" description="Helical" evidence="7">
    <location>
        <begin position="279"/>
        <end position="305"/>
    </location>
</feature>
<name>A0A3S0WCC3_9GAMM</name>
<evidence type="ECO:0000256" key="1">
    <source>
        <dbReference type="ARBA" id="ARBA00004429"/>
    </source>
</evidence>
<evidence type="ECO:0000256" key="3">
    <source>
        <dbReference type="ARBA" id="ARBA00022519"/>
    </source>
</evidence>
<dbReference type="NCBIfam" id="TIGR00786">
    <property type="entry name" value="dctM"/>
    <property type="match status" value="1"/>
</dbReference>
<feature type="transmembrane region" description="Helical" evidence="7">
    <location>
        <begin position="12"/>
        <end position="39"/>
    </location>
</feature>
<keyword evidence="5 7" id="KW-1133">Transmembrane helix</keyword>
<evidence type="ECO:0000256" key="2">
    <source>
        <dbReference type="ARBA" id="ARBA00022475"/>
    </source>
</evidence>
<keyword evidence="4 7" id="KW-0812">Transmembrane</keyword>
<sequence>MDIFWTAVGVALLLVFFLSMGTWIFASMLAISIGSLWVFGDFSADRIGLIFSRILYRASNSWELSAIPLFILMGELIFRSNLSERLFKGLVPITSRLPGGILHTNVLGCTLFAAVSGSSAATTATIGKITTQELKQRGYDRHLSIGSLAGAGSLGLLIPPSIVMIVYGVQAEVSISRLFMAGVVPGLVIALLYSGYIGLRATLSPALAPKQVAHGQSIGQSILLLLPILILIAIVIGSIYTGIATPSEAAAVGVAATLVLLGVEWQINLAMLTEAFRGTLITSIMVCSLLITASLLSTAMGYLHLPRELATWIATQNFSPTMLLLALAVFYIVLGLFLDGISITVMSLPITLPIVLLAGFDPIWFGIFLIIMIELGQITPPVGFNLFVLQSLTGESIGRVAWAALPFFLLMCLAAIIISVWPDLVLWLPRFMNG</sequence>
<comment type="similarity">
    <text evidence="7">Belongs to the TRAP transporter large permease family.</text>
</comment>
<comment type="function">
    <text evidence="7">Part of the tripartite ATP-independent periplasmic (TRAP) transport system.</text>
</comment>
<reference evidence="9 10" key="1">
    <citation type="submission" date="2018-12" db="EMBL/GenBank/DDBJ databases">
        <title>three novel Halomonas strain isolated from plants.</title>
        <authorList>
            <person name="Sun C."/>
        </authorList>
    </citation>
    <scope>NUCLEOTIDE SEQUENCE [LARGE SCALE GENOMIC DNA]</scope>
    <source>
        <strain evidence="9 10">JCM 18142</strain>
    </source>
</reference>
<evidence type="ECO:0000256" key="5">
    <source>
        <dbReference type="ARBA" id="ARBA00022989"/>
    </source>
</evidence>
<dbReference type="GO" id="GO:0022857">
    <property type="term" value="F:transmembrane transporter activity"/>
    <property type="evidence" value="ECO:0007669"/>
    <property type="project" value="UniProtKB-UniRule"/>
</dbReference>
<dbReference type="Pfam" id="PF06808">
    <property type="entry name" value="DctM"/>
    <property type="match status" value="1"/>
</dbReference>
<comment type="caution">
    <text evidence="7">Lacks conserved residue(s) required for the propagation of feature annotation.</text>
</comment>
<feature type="transmembrane region" description="Helical" evidence="7">
    <location>
        <begin position="222"/>
        <end position="243"/>
    </location>
</feature>
<protein>
    <recommendedName>
        <fullName evidence="7">TRAP transporter large permease protein</fullName>
    </recommendedName>
</protein>
<dbReference type="AlphaFoldDB" id="A0A3S0WCC3"/>
<keyword evidence="7" id="KW-0813">Transport</keyword>
<dbReference type="OrthoDB" id="9796052at2"/>
<feature type="transmembrane region" description="Helical" evidence="7">
    <location>
        <begin position="179"/>
        <end position="201"/>
    </location>
</feature>